<dbReference type="InterPro" id="IPR036388">
    <property type="entry name" value="WH-like_DNA-bd_sf"/>
</dbReference>
<evidence type="ECO:0008006" key="3">
    <source>
        <dbReference type="Google" id="ProtNLM"/>
    </source>
</evidence>
<dbReference type="Gene3D" id="1.10.10.10">
    <property type="entry name" value="Winged helix-like DNA-binding domain superfamily/Winged helix DNA-binding domain"/>
    <property type="match status" value="1"/>
</dbReference>
<name>A0A8H9F8Q2_LACHE</name>
<evidence type="ECO:0000313" key="1">
    <source>
        <dbReference type="EMBL" id="GFO99130.1"/>
    </source>
</evidence>
<evidence type="ECO:0000313" key="2">
    <source>
        <dbReference type="Proteomes" id="UP000618094"/>
    </source>
</evidence>
<reference evidence="1" key="1">
    <citation type="submission" date="2020-07" db="EMBL/GenBank/DDBJ databases">
        <title>Draft genome sequence of Lactobacillus helveticus strain H-8.</title>
        <authorList>
            <person name="Endo A."/>
            <person name="Maeno S."/>
            <person name="Kido Y."/>
        </authorList>
    </citation>
    <scope>NUCLEOTIDE SEQUENCE</scope>
    <source>
        <strain evidence="1">H-8</strain>
    </source>
</reference>
<organism evidence="1 2">
    <name type="scientific">Lactobacillus helveticus</name>
    <name type="common">Lactobacillus suntoryeus</name>
    <dbReference type="NCBI Taxonomy" id="1587"/>
    <lineage>
        <taxon>Bacteria</taxon>
        <taxon>Bacillati</taxon>
        <taxon>Bacillota</taxon>
        <taxon>Bacilli</taxon>
        <taxon>Lactobacillales</taxon>
        <taxon>Lactobacillaceae</taxon>
        <taxon>Lactobacillus</taxon>
    </lineage>
</organism>
<proteinExistence type="predicted"/>
<sequence length="60" mass="7031">MFGTELLNARQVAEKLGISYTYFFKIRKGGCPYHQLGNQGRKYYVLKEIQDWLLVSSSQR</sequence>
<protein>
    <recommendedName>
        <fullName evidence="3">Helix-turn-helix domain-containing protein</fullName>
    </recommendedName>
</protein>
<dbReference type="Proteomes" id="UP000618094">
    <property type="component" value="Unassembled WGS sequence"/>
</dbReference>
<dbReference type="InterPro" id="IPR009061">
    <property type="entry name" value="DNA-bd_dom_put_sf"/>
</dbReference>
<dbReference type="RefSeq" id="WP_041809279.1">
    <property type="nucleotide sequence ID" value="NZ_BLYO01000199.1"/>
</dbReference>
<dbReference type="SUPFAM" id="SSF46955">
    <property type="entry name" value="Putative DNA-binding domain"/>
    <property type="match status" value="1"/>
</dbReference>
<comment type="caution">
    <text evidence="1">The sequence shown here is derived from an EMBL/GenBank/DDBJ whole genome shotgun (WGS) entry which is preliminary data.</text>
</comment>
<accession>A0A8H9F8Q2</accession>
<gene>
    <name evidence="1" type="ORF">LHEH8_08860</name>
</gene>
<dbReference type="AlphaFoldDB" id="A0A8H9F8Q2"/>
<dbReference type="EMBL" id="BLYO01000199">
    <property type="protein sequence ID" value="GFO99130.1"/>
    <property type="molecule type" value="Genomic_DNA"/>
</dbReference>